<protein>
    <submittedName>
        <fullName evidence="8">Ribosomal protein S12 methylthiotransferase RimO</fullName>
    </submittedName>
</protein>
<keyword evidence="8" id="KW-0687">Ribonucleoprotein</keyword>
<keyword evidence="8" id="KW-0808">Transferase</keyword>
<dbReference type="GO" id="GO:0016740">
    <property type="term" value="F:transferase activity"/>
    <property type="evidence" value="ECO:0007669"/>
    <property type="project" value="UniProtKB-KW"/>
</dbReference>
<dbReference type="InterPro" id="IPR006638">
    <property type="entry name" value="Elp3/MiaA/NifB-like_rSAM"/>
</dbReference>
<dbReference type="SMART" id="SM00729">
    <property type="entry name" value="Elp3"/>
    <property type="match status" value="1"/>
</dbReference>
<evidence type="ECO:0000313" key="8">
    <source>
        <dbReference type="EMBL" id="SBT16328.1"/>
    </source>
</evidence>
<dbReference type="EMBL" id="FLRB01000012">
    <property type="protein sequence ID" value="SBT21376.1"/>
    <property type="molecule type" value="Genomic_DNA"/>
</dbReference>
<keyword evidence="2" id="KW-0949">S-adenosyl-L-methionine</keyword>
<evidence type="ECO:0000256" key="1">
    <source>
        <dbReference type="ARBA" id="ARBA00001966"/>
    </source>
</evidence>
<dbReference type="PROSITE" id="PS51918">
    <property type="entry name" value="RADICAL_SAM"/>
    <property type="match status" value="1"/>
</dbReference>
<dbReference type="Gene3D" id="3.80.30.20">
    <property type="entry name" value="tm_1862 like domain"/>
    <property type="match status" value="1"/>
</dbReference>
<accession>A0A1C3JM80</accession>
<dbReference type="Gene3D" id="3.40.50.280">
    <property type="entry name" value="Cobalamin-binding domain"/>
    <property type="match status" value="1"/>
</dbReference>
<dbReference type="InterPro" id="IPR051198">
    <property type="entry name" value="BchE-like"/>
</dbReference>
<dbReference type="SFLD" id="SFLDG01123">
    <property type="entry name" value="methyltransferase_(Class_B)"/>
    <property type="match status" value="1"/>
</dbReference>
<evidence type="ECO:0000256" key="5">
    <source>
        <dbReference type="ARBA" id="ARBA00023014"/>
    </source>
</evidence>
<dbReference type="InterPro" id="IPR034466">
    <property type="entry name" value="Methyltransferase_Class_B"/>
</dbReference>
<evidence type="ECO:0000256" key="4">
    <source>
        <dbReference type="ARBA" id="ARBA00023004"/>
    </source>
</evidence>
<dbReference type="OrthoDB" id="9801424at2"/>
<evidence type="ECO:0000313" key="11">
    <source>
        <dbReference type="Proteomes" id="UP000092871"/>
    </source>
</evidence>
<sequence length="502" mass="56035">MTRKSVIVVNPGGRDQIYQSLGNELTAIEPPLWVRLISGYLLDRQVPLSILDTEAEGLGAERAAQSIVSSSPGLVIVVAFGHQPSASTQTMVGASALIDEIKLVSPDTPVLLVGGHVSALPSETLDKTQADYVCQGEGTLTSHELWQALQGECELEAVRGLVRRSDGGVVFNPKAPISEDLDADLHGNVWHLLPMEKYRAHNWQCFGELESRRPYASIYTTLGCPYKCVFCCINAPFDSNRYRTRSPENIVAEVRHLYETYGVKTFKIIDEMFVLKKRHYVAICEGLAALPYANELNIWAYARVDTVKDETLPLLRKAGIRWLALGIESGSEVVRDGAEKSFSQDDIRSIVKSIQNADINVMGNFIFGLPDDDQAAMQATLDLALELQCEFINFYSAMAYPGSQLYVQAKQHGWQLPETWSGFSQHSYDCLPLPTNHISAREVLAFRDDAFHRYFDHEPYLTFVEQKFGKDTRQHIEDMASTRLSRKLIDDAAKTIPAVEKS</sequence>
<dbReference type="Pfam" id="PF04055">
    <property type="entry name" value="Radical_SAM"/>
    <property type="match status" value="1"/>
</dbReference>
<keyword evidence="5" id="KW-0411">Iron-sulfur</keyword>
<dbReference type="GO" id="GO:0005840">
    <property type="term" value="C:ribosome"/>
    <property type="evidence" value="ECO:0007669"/>
    <property type="project" value="UniProtKB-KW"/>
</dbReference>
<name>A0A1C3JM80_9GAMM</name>
<reference evidence="8 11" key="1">
    <citation type="submission" date="2016-06" db="EMBL/GenBank/DDBJ databases">
        <authorList>
            <person name="Kjaerup R.B."/>
            <person name="Dalgaard T.S."/>
            <person name="Juul-Madsen H.R."/>
        </authorList>
    </citation>
    <scope>NUCLEOTIDE SEQUENCE [LARGE SCALE GENOMIC DNA]</scope>
    <source>
        <strain evidence="8 11">CECT 5115</strain>
    </source>
</reference>
<evidence type="ECO:0000259" key="6">
    <source>
        <dbReference type="PROSITE" id="PS51332"/>
    </source>
</evidence>
<dbReference type="SFLD" id="SFLDS00029">
    <property type="entry name" value="Radical_SAM"/>
    <property type="match status" value="1"/>
</dbReference>
<dbReference type="Pfam" id="PF02310">
    <property type="entry name" value="B12-binding"/>
    <property type="match status" value="1"/>
</dbReference>
<keyword evidence="8" id="KW-0689">Ribosomal protein</keyword>
<dbReference type="InterPro" id="IPR007197">
    <property type="entry name" value="rSAM"/>
</dbReference>
<keyword evidence="10" id="KW-1185">Reference proteome</keyword>
<dbReference type="GO" id="GO:0046872">
    <property type="term" value="F:metal ion binding"/>
    <property type="evidence" value="ECO:0007669"/>
    <property type="project" value="UniProtKB-KW"/>
</dbReference>
<dbReference type="InterPro" id="IPR058240">
    <property type="entry name" value="rSAM_sf"/>
</dbReference>
<dbReference type="PANTHER" id="PTHR43409:SF16">
    <property type="entry name" value="SLR0320 PROTEIN"/>
    <property type="match status" value="1"/>
</dbReference>
<evidence type="ECO:0000259" key="7">
    <source>
        <dbReference type="PROSITE" id="PS51918"/>
    </source>
</evidence>
<gene>
    <name evidence="8" type="primary">rimO_1</name>
    <name evidence="8" type="ORF">MGA5115_00408</name>
    <name evidence="9" type="ORF">MGA5116_01969</name>
</gene>
<dbReference type="Proteomes" id="UP000092871">
    <property type="component" value="Unassembled WGS sequence"/>
</dbReference>
<dbReference type="InterPro" id="IPR006158">
    <property type="entry name" value="Cobalamin-bd"/>
</dbReference>
<evidence type="ECO:0000313" key="10">
    <source>
        <dbReference type="Proteomes" id="UP000092840"/>
    </source>
</evidence>
<dbReference type="PANTHER" id="PTHR43409">
    <property type="entry name" value="ANAEROBIC MAGNESIUM-PROTOPORPHYRIN IX MONOMETHYL ESTER CYCLASE-RELATED"/>
    <property type="match status" value="1"/>
</dbReference>
<dbReference type="SUPFAM" id="SSF102114">
    <property type="entry name" value="Radical SAM enzymes"/>
    <property type="match status" value="1"/>
</dbReference>
<evidence type="ECO:0000256" key="3">
    <source>
        <dbReference type="ARBA" id="ARBA00022723"/>
    </source>
</evidence>
<keyword evidence="4" id="KW-0408">Iron</keyword>
<dbReference type="GO" id="GO:0051539">
    <property type="term" value="F:4 iron, 4 sulfur cluster binding"/>
    <property type="evidence" value="ECO:0007669"/>
    <property type="project" value="UniProtKB-KW"/>
</dbReference>
<dbReference type="RefSeq" id="WP_067031047.1">
    <property type="nucleotide sequence ID" value="NZ_FLRA01000002.1"/>
</dbReference>
<dbReference type="Proteomes" id="UP000092840">
    <property type="component" value="Unassembled WGS sequence"/>
</dbReference>
<comment type="cofactor">
    <cofactor evidence="1">
        <name>[4Fe-4S] cluster</name>
        <dbReference type="ChEBI" id="CHEBI:49883"/>
    </cofactor>
</comment>
<feature type="domain" description="B12-binding" evidence="6">
    <location>
        <begin position="13"/>
        <end position="156"/>
    </location>
</feature>
<dbReference type="GO" id="GO:0031419">
    <property type="term" value="F:cobalamin binding"/>
    <property type="evidence" value="ECO:0007669"/>
    <property type="project" value="InterPro"/>
</dbReference>
<dbReference type="SFLD" id="SFLDG01082">
    <property type="entry name" value="B12-binding_domain_containing"/>
    <property type="match status" value="1"/>
</dbReference>
<reference evidence="9 10" key="2">
    <citation type="submission" date="2016-06" db="EMBL/GenBank/DDBJ databases">
        <authorList>
            <person name="Rodrigo-Torres L."/>
            <person name="Arahal D.R."/>
        </authorList>
    </citation>
    <scope>NUCLEOTIDE SEQUENCE [LARGE SCALE GENOMIC DNA]</scope>
    <source>
        <strain evidence="9 10">CECT 5116</strain>
    </source>
</reference>
<dbReference type="AlphaFoldDB" id="A0A1C3JM80"/>
<dbReference type="EMBL" id="FLRA01000002">
    <property type="protein sequence ID" value="SBT16328.1"/>
    <property type="molecule type" value="Genomic_DNA"/>
</dbReference>
<proteinExistence type="predicted"/>
<keyword evidence="3" id="KW-0479">Metal-binding</keyword>
<evidence type="ECO:0000256" key="2">
    <source>
        <dbReference type="ARBA" id="ARBA00022691"/>
    </source>
</evidence>
<dbReference type="PROSITE" id="PS51332">
    <property type="entry name" value="B12_BINDING"/>
    <property type="match status" value="1"/>
</dbReference>
<dbReference type="InterPro" id="IPR023404">
    <property type="entry name" value="rSAM_horseshoe"/>
</dbReference>
<dbReference type="GO" id="GO:0005829">
    <property type="term" value="C:cytosol"/>
    <property type="evidence" value="ECO:0007669"/>
    <property type="project" value="TreeGrafter"/>
</dbReference>
<organism evidence="8 11">
    <name type="scientific">Marinomonas gallaica</name>
    <dbReference type="NCBI Taxonomy" id="1806667"/>
    <lineage>
        <taxon>Bacteria</taxon>
        <taxon>Pseudomonadati</taxon>
        <taxon>Pseudomonadota</taxon>
        <taxon>Gammaproteobacteria</taxon>
        <taxon>Oceanospirillales</taxon>
        <taxon>Oceanospirillaceae</taxon>
        <taxon>Marinomonas</taxon>
    </lineage>
</organism>
<evidence type="ECO:0000313" key="9">
    <source>
        <dbReference type="EMBL" id="SBT21376.1"/>
    </source>
</evidence>
<feature type="domain" description="Radical SAM core" evidence="7">
    <location>
        <begin position="210"/>
        <end position="441"/>
    </location>
</feature>